<sequence length="636" mass="70865">MDLAPDCPVPRLERSLEGGGTPKVLCEDNDLALDIVTLKPFQGNIFVKGRAKDKSCRQSYANNGTNSYSLPLGKCGMQRLRSANPRGVNFVVTVLVSFHPAGFITKNDRAFHVKCFYMEPDSIVSQSIDVSSLPTTELQDSMAMPKCEYSVRRDSPNGPTLTYANVGETVYHVWECNPPDMGMLVKKCFVTDGDGEDHAVIDYDGCSTDSFLLSELIYDQNLMRAHATSQVFKYADSNQLYFTCQIRLCQRQMGMCQDVTPPVCGLNRPNRTRRATSRWHDPEVDVATNEMLVLDAEERHLIASNPMETEVIILDSDDEDSRQSNPMNGSALASVAIVNSKPLDLDALGIGTTRTDDGVLSNNQNIHYYGMRQMEERPQGYIAPNRIKSNTSVPYMQTVTPISPQRPPVRLPYEKSRPILQARDDGISAVSLLGGAPAVVTRPINTRPSRSQNHSPSPRNVVRHVPESRVQNYNFEVSGEKSSDNDRQLCPSLKFRCQYPSCRRVITGNVSFVCHLWAHIATWKEYDPKSPSFPILSDSNSISTAPSKRNDVDILSTCPSCTARFHTPYLMQVHYTRCHSRQPQAVNRATCAICERDVRSDHAHVSILHIHPGCSLVPKKATSDPCIGVRQSHDKS</sequence>
<evidence type="ECO:0000256" key="8">
    <source>
        <dbReference type="SAM" id="MobiDB-lite"/>
    </source>
</evidence>
<evidence type="ECO:0000313" key="10">
    <source>
        <dbReference type="EMBL" id="PIO75451.1"/>
    </source>
</evidence>
<dbReference type="PANTHER" id="PTHR22907">
    <property type="entry name" value="GH04558P"/>
    <property type="match status" value="1"/>
</dbReference>
<feature type="domain" description="ZP" evidence="9">
    <location>
        <begin position="25"/>
        <end position="263"/>
    </location>
</feature>
<feature type="compositionally biased region" description="Polar residues" evidence="8">
    <location>
        <begin position="443"/>
        <end position="458"/>
    </location>
</feature>
<evidence type="ECO:0000313" key="11">
    <source>
        <dbReference type="Proteomes" id="UP000230423"/>
    </source>
</evidence>
<dbReference type="InterPro" id="IPR057475">
    <property type="entry name" value="CUT_C"/>
</dbReference>
<protein>
    <submittedName>
        <fullName evidence="10">Zona pellucida-like domain protein</fullName>
    </submittedName>
</protein>
<dbReference type="EMBL" id="KZ345141">
    <property type="protein sequence ID" value="PIO75451.1"/>
    <property type="molecule type" value="Genomic_DNA"/>
</dbReference>
<evidence type="ECO:0000256" key="1">
    <source>
        <dbReference type="ARBA" id="ARBA00004251"/>
    </source>
</evidence>
<dbReference type="Pfam" id="PF25057">
    <property type="entry name" value="CUT_N"/>
    <property type="match status" value="1"/>
</dbReference>
<keyword evidence="3" id="KW-1003">Cell membrane</keyword>
<comment type="subcellular location">
    <subcellularLocation>
        <location evidence="1">Cell membrane</location>
        <topology evidence="1">Single-pass type I membrane protein</topology>
    </subcellularLocation>
</comment>
<name>A0A2G9UYY1_TELCI</name>
<dbReference type="InterPro" id="IPR056953">
    <property type="entry name" value="CUT_N"/>
</dbReference>
<keyword evidence="5" id="KW-0732">Signal</keyword>
<evidence type="ECO:0000259" key="9">
    <source>
        <dbReference type="PROSITE" id="PS51034"/>
    </source>
</evidence>
<evidence type="ECO:0000256" key="2">
    <source>
        <dbReference type="ARBA" id="ARBA00022460"/>
    </source>
</evidence>
<proteinExistence type="predicted"/>
<dbReference type="PROSITE" id="PS00028">
    <property type="entry name" value="ZINC_FINGER_C2H2_1"/>
    <property type="match status" value="1"/>
</dbReference>
<dbReference type="Pfam" id="PF25301">
    <property type="entry name" value="CUT_C"/>
    <property type="match status" value="1"/>
</dbReference>
<dbReference type="GO" id="GO:0005886">
    <property type="term" value="C:plasma membrane"/>
    <property type="evidence" value="ECO:0007669"/>
    <property type="project" value="UniProtKB-SubCell"/>
</dbReference>
<dbReference type="GO" id="GO:0042302">
    <property type="term" value="F:structural constituent of cuticle"/>
    <property type="evidence" value="ECO:0007669"/>
    <property type="project" value="UniProtKB-KW"/>
</dbReference>
<keyword evidence="2" id="KW-0193">Cuticle</keyword>
<evidence type="ECO:0000256" key="5">
    <source>
        <dbReference type="ARBA" id="ARBA00022729"/>
    </source>
</evidence>
<dbReference type="SMART" id="SM00241">
    <property type="entry name" value="ZP"/>
    <property type="match status" value="1"/>
</dbReference>
<dbReference type="Proteomes" id="UP000230423">
    <property type="component" value="Unassembled WGS sequence"/>
</dbReference>
<dbReference type="PROSITE" id="PS51034">
    <property type="entry name" value="ZP_2"/>
    <property type="match status" value="1"/>
</dbReference>
<dbReference type="AlphaFoldDB" id="A0A2G9UYY1"/>
<evidence type="ECO:0000256" key="7">
    <source>
        <dbReference type="ARBA" id="ARBA00023136"/>
    </source>
</evidence>
<feature type="region of interest" description="Disordered" evidence="8">
    <location>
        <begin position="441"/>
        <end position="461"/>
    </location>
</feature>
<dbReference type="InterPro" id="IPR013087">
    <property type="entry name" value="Znf_C2H2_type"/>
</dbReference>
<keyword evidence="11" id="KW-1185">Reference proteome</keyword>
<evidence type="ECO:0000256" key="4">
    <source>
        <dbReference type="ARBA" id="ARBA00022692"/>
    </source>
</evidence>
<gene>
    <name evidence="10" type="ORF">TELCIR_02500</name>
</gene>
<accession>A0A2G9UYY1</accession>
<keyword evidence="6" id="KW-1133">Transmembrane helix</keyword>
<dbReference type="InterPro" id="IPR051962">
    <property type="entry name" value="Cuticlin"/>
</dbReference>
<keyword evidence="4" id="KW-0812">Transmembrane</keyword>
<dbReference type="OrthoDB" id="6139674at2759"/>
<reference evidence="10 11" key="1">
    <citation type="submission" date="2015-09" db="EMBL/GenBank/DDBJ databases">
        <title>Draft genome of the parasitic nematode Teladorsagia circumcincta isolate WARC Sus (inbred).</title>
        <authorList>
            <person name="Mitreva M."/>
        </authorList>
    </citation>
    <scope>NUCLEOTIDE SEQUENCE [LARGE SCALE GENOMIC DNA]</scope>
    <source>
        <strain evidence="10 11">S</strain>
    </source>
</reference>
<dbReference type="PANTHER" id="PTHR22907:SF32">
    <property type="entry name" value="ZP DOMAIN-CONTAINING PROTEIN"/>
    <property type="match status" value="1"/>
</dbReference>
<evidence type="ECO:0000256" key="3">
    <source>
        <dbReference type="ARBA" id="ARBA00022475"/>
    </source>
</evidence>
<dbReference type="InterPro" id="IPR001507">
    <property type="entry name" value="ZP_dom"/>
</dbReference>
<evidence type="ECO:0000256" key="6">
    <source>
        <dbReference type="ARBA" id="ARBA00022989"/>
    </source>
</evidence>
<keyword evidence="7" id="KW-0472">Membrane</keyword>
<organism evidence="10 11">
    <name type="scientific">Teladorsagia circumcincta</name>
    <name type="common">Brown stomach worm</name>
    <name type="synonym">Ostertagia circumcincta</name>
    <dbReference type="NCBI Taxonomy" id="45464"/>
    <lineage>
        <taxon>Eukaryota</taxon>
        <taxon>Metazoa</taxon>
        <taxon>Ecdysozoa</taxon>
        <taxon>Nematoda</taxon>
        <taxon>Chromadorea</taxon>
        <taxon>Rhabditida</taxon>
        <taxon>Rhabditina</taxon>
        <taxon>Rhabditomorpha</taxon>
        <taxon>Strongyloidea</taxon>
        <taxon>Trichostrongylidae</taxon>
        <taxon>Teladorsagia</taxon>
    </lineage>
</organism>